<dbReference type="STRING" id="1432307.W9CN75"/>
<dbReference type="CDD" id="cd10567">
    <property type="entry name" value="SWIB-MDM2_like"/>
    <property type="match status" value="1"/>
</dbReference>
<dbReference type="OrthoDB" id="10251073at2759"/>
<evidence type="ECO:0000313" key="5">
    <source>
        <dbReference type="Proteomes" id="UP000019487"/>
    </source>
</evidence>
<dbReference type="SUPFAM" id="SSF109715">
    <property type="entry name" value="DEK C-terminal domain"/>
    <property type="match status" value="1"/>
</dbReference>
<evidence type="ECO:0000256" key="1">
    <source>
        <dbReference type="SAM" id="MobiDB-lite"/>
    </source>
</evidence>
<dbReference type="EMBL" id="AYSA01000046">
    <property type="protein sequence ID" value="ESZ98247.1"/>
    <property type="molecule type" value="Genomic_DNA"/>
</dbReference>
<feature type="region of interest" description="Disordered" evidence="1">
    <location>
        <begin position="63"/>
        <end position="178"/>
    </location>
</feature>
<dbReference type="InterPro" id="IPR014876">
    <property type="entry name" value="DEK_C"/>
</dbReference>
<accession>W9CN75</accession>
<evidence type="ECO:0000313" key="4">
    <source>
        <dbReference type="EMBL" id="ESZ98247.1"/>
    </source>
</evidence>
<feature type="compositionally biased region" description="Basic residues" evidence="1">
    <location>
        <begin position="145"/>
        <end position="161"/>
    </location>
</feature>
<keyword evidence="5" id="KW-1185">Reference proteome</keyword>
<dbReference type="AlphaFoldDB" id="W9CN75"/>
<dbReference type="SMART" id="SM00151">
    <property type="entry name" value="SWIB"/>
    <property type="match status" value="1"/>
</dbReference>
<evidence type="ECO:0000259" key="2">
    <source>
        <dbReference type="PROSITE" id="PS51925"/>
    </source>
</evidence>
<dbReference type="Gene3D" id="1.10.10.60">
    <property type="entry name" value="Homeodomain-like"/>
    <property type="match status" value="1"/>
</dbReference>
<dbReference type="InterPro" id="IPR019835">
    <property type="entry name" value="SWIB_domain"/>
</dbReference>
<reference evidence="4 5" key="1">
    <citation type="journal article" date="2014" name="Genome Announc.">
        <title>Draft genome sequence of Sclerotinia borealis, a psychrophilic plant pathogenic fungus.</title>
        <authorList>
            <person name="Mardanov A.V."/>
            <person name="Beletsky A.V."/>
            <person name="Kadnikov V.V."/>
            <person name="Ignatov A.N."/>
            <person name="Ravin N.V."/>
        </authorList>
    </citation>
    <scope>NUCLEOTIDE SEQUENCE [LARGE SCALE GENOMIC DNA]</scope>
    <source>
        <strain evidence="5">F-4157</strain>
    </source>
</reference>
<sequence>MSLSSEENSKYSIIIDRILKEGDLSTISAKQIRKDLQAGLGFDLSHQKDAVKALILERFDEVSKHTRGASASPPATNGHIKNKYVKDEESQSPSPKLEIDGSGEDEKPKVKRQKQDDDAKLAALLQAQENSRTRSTRGGGAKRSAGVKKSKSTPKKKKSTAKVKAADDSDMELGSDGEPKEVVKKGGFHKQYHLSTALADLVGEPTLSRPQVVKKIWQHIKGHDLQDPSDKRQIICDDKMQLVFKIEKVHMFTMNKLLGKQLYPIEEE</sequence>
<name>W9CN75_SCLBF</name>
<dbReference type="Pfam" id="PF08766">
    <property type="entry name" value="DEK_C"/>
    <property type="match status" value="1"/>
</dbReference>
<dbReference type="HOGENOM" id="CLU_046065_1_1_1"/>
<dbReference type="PROSITE" id="PS51925">
    <property type="entry name" value="SWIB_MDM2"/>
    <property type="match status" value="1"/>
</dbReference>
<gene>
    <name evidence="4" type="ORF">SBOR_1343</name>
</gene>
<proteinExistence type="predicted"/>
<dbReference type="Gene3D" id="1.10.245.10">
    <property type="entry name" value="SWIB/MDM2 domain"/>
    <property type="match status" value="1"/>
</dbReference>
<organism evidence="4 5">
    <name type="scientific">Sclerotinia borealis (strain F-4128)</name>
    <dbReference type="NCBI Taxonomy" id="1432307"/>
    <lineage>
        <taxon>Eukaryota</taxon>
        <taxon>Fungi</taxon>
        <taxon>Dikarya</taxon>
        <taxon>Ascomycota</taxon>
        <taxon>Pezizomycotina</taxon>
        <taxon>Leotiomycetes</taxon>
        <taxon>Helotiales</taxon>
        <taxon>Sclerotiniaceae</taxon>
        <taxon>Sclerotinia</taxon>
    </lineage>
</organism>
<comment type="caution">
    <text evidence="4">The sequence shown here is derived from an EMBL/GenBank/DDBJ whole genome shotgun (WGS) entry which is preliminary data.</text>
</comment>
<dbReference type="Proteomes" id="UP000019487">
    <property type="component" value="Unassembled WGS sequence"/>
</dbReference>
<dbReference type="InterPro" id="IPR003121">
    <property type="entry name" value="SWIB_MDM2_domain"/>
</dbReference>
<feature type="compositionally biased region" description="Basic and acidic residues" evidence="1">
    <location>
        <begin position="104"/>
        <end position="120"/>
    </location>
</feature>
<dbReference type="Pfam" id="PF02201">
    <property type="entry name" value="SWIB"/>
    <property type="match status" value="1"/>
</dbReference>
<feature type="domain" description="DM2" evidence="2">
    <location>
        <begin position="187"/>
        <end position="264"/>
    </location>
</feature>
<dbReference type="PANTHER" id="PTHR13844">
    <property type="entry name" value="SWI/SNF-RELATED MATRIX-ASSOCIATED ACTIN-DEPENDENT REGULATOR OF CHROMATIN SUBFAMILY D"/>
    <property type="match status" value="1"/>
</dbReference>
<feature type="domain" description="DEK-C" evidence="3">
    <location>
        <begin position="5"/>
        <end position="60"/>
    </location>
</feature>
<dbReference type="SUPFAM" id="SSF47592">
    <property type="entry name" value="SWIB/MDM2 domain"/>
    <property type="match status" value="1"/>
</dbReference>
<dbReference type="PROSITE" id="PS51998">
    <property type="entry name" value="DEK_C"/>
    <property type="match status" value="1"/>
</dbReference>
<protein>
    <submittedName>
        <fullName evidence="4">Uncharacterized protein</fullName>
    </submittedName>
</protein>
<evidence type="ECO:0000259" key="3">
    <source>
        <dbReference type="PROSITE" id="PS51998"/>
    </source>
</evidence>
<dbReference type="InterPro" id="IPR036885">
    <property type="entry name" value="SWIB_MDM2_dom_sf"/>
</dbReference>